<evidence type="ECO:0000256" key="10">
    <source>
        <dbReference type="ARBA" id="ARBA00022932"/>
    </source>
</evidence>
<dbReference type="PANTHER" id="PTHR11076">
    <property type="entry name" value="DNA REPAIR POLYMERASE UMUC / TRANSFERASE FAMILY MEMBER"/>
    <property type="match status" value="1"/>
</dbReference>
<dbReference type="STRING" id="645134.A0A0L0HHH2"/>
<dbReference type="InterPro" id="IPR022880">
    <property type="entry name" value="DNApol_IV"/>
</dbReference>
<keyword evidence="10" id="KW-0239">DNA-directed DNA polymerase</keyword>
<accession>A0A0L0HHH2</accession>
<dbReference type="RefSeq" id="XP_016608571.1">
    <property type="nucleotide sequence ID" value="XM_016753081.1"/>
</dbReference>
<keyword evidence="5" id="KW-0548">Nucleotidyltransferase</keyword>
<evidence type="ECO:0000256" key="12">
    <source>
        <dbReference type="ARBA" id="ARBA00049244"/>
    </source>
</evidence>
<dbReference type="OrthoDB" id="1747274at2759"/>
<keyword evidence="7" id="KW-0479">Metal-binding</keyword>
<dbReference type="Pfam" id="PF11798">
    <property type="entry name" value="IMS_HHH"/>
    <property type="match status" value="1"/>
</dbReference>
<dbReference type="SUPFAM" id="SSF100879">
    <property type="entry name" value="Lesion bypass DNA polymerase (Y-family), little finger domain"/>
    <property type="match status" value="1"/>
</dbReference>
<dbReference type="AlphaFoldDB" id="A0A0L0HHH2"/>
<evidence type="ECO:0000256" key="11">
    <source>
        <dbReference type="ARBA" id="ARBA00023204"/>
    </source>
</evidence>
<dbReference type="Pfam" id="PF00817">
    <property type="entry name" value="IMS"/>
    <property type="match status" value="1"/>
</dbReference>
<keyword evidence="8" id="KW-0227">DNA damage</keyword>
<evidence type="ECO:0000256" key="3">
    <source>
        <dbReference type="ARBA" id="ARBA00016178"/>
    </source>
</evidence>
<evidence type="ECO:0000313" key="16">
    <source>
        <dbReference type="Proteomes" id="UP000053201"/>
    </source>
</evidence>
<keyword evidence="4" id="KW-0808">Transferase</keyword>
<dbReference type="PANTHER" id="PTHR11076:SF33">
    <property type="entry name" value="DNA POLYMERASE KAPPA"/>
    <property type="match status" value="1"/>
</dbReference>
<dbReference type="InterPro" id="IPR024728">
    <property type="entry name" value="PolY_HhH_motif"/>
</dbReference>
<dbReference type="InterPro" id="IPR017961">
    <property type="entry name" value="DNA_pol_Y-fam_little_finger"/>
</dbReference>
<dbReference type="SUPFAM" id="SSF56672">
    <property type="entry name" value="DNA/RNA polymerases"/>
    <property type="match status" value="1"/>
</dbReference>
<dbReference type="FunFam" id="3.40.1170.60:FF:000002">
    <property type="entry name" value="Polymerase (DNA directed) kappa"/>
    <property type="match status" value="1"/>
</dbReference>
<evidence type="ECO:0000256" key="5">
    <source>
        <dbReference type="ARBA" id="ARBA00022695"/>
    </source>
</evidence>
<dbReference type="GO" id="GO:0003684">
    <property type="term" value="F:damaged DNA binding"/>
    <property type="evidence" value="ECO:0007669"/>
    <property type="project" value="InterPro"/>
</dbReference>
<dbReference type="PROSITE" id="PS50173">
    <property type="entry name" value="UMUC"/>
    <property type="match status" value="1"/>
</dbReference>
<dbReference type="InterPro" id="IPR043128">
    <property type="entry name" value="Rev_trsase/Diguanyl_cyclase"/>
</dbReference>
<feature type="compositionally biased region" description="Basic and acidic residues" evidence="13">
    <location>
        <begin position="23"/>
        <end position="38"/>
    </location>
</feature>
<feature type="compositionally biased region" description="Acidic residues" evidence="13">
    <location>
        <begin position="11"/>
        <end position="22"/>
    </location>
</feature>
<feature type="domain" description="UmuC" evidence="14">
    <location>
        <begin position="165"/>
        <end position="346"/>
    </location>
</feature>
<gene>
    <name evidence="15" type="ORF">SPPG_04842</name>
</gene>
<dbReference type="Gene3D" id="1.10.150.810">
    <property type="match status" value="1"/>
</dbReference>
<dbReference type="InterPro" id="IPR036775">
    <property type="entry name" value="DNA_pol_Y-fam_lit_finger_sf"/>
</dbReference>
<dbReference type="NCBIfam" id="NF002677">
    <property type="entry name" value="PRK02406.1"/>
    <property type="match status" value="1"/>
</dbReference>
<evidence type="ECO:0000256" key="9">
    <source>
        <dbReference type="ARBA" id="ARBA00022842"/>
    </source>
</evidence>
<dbReference type="EMBL" id="KQ257456">
    <property type="protein sequence ID" value="KND00532.1"/>
    <property type="molecule type" value="Genomic_DNA"/>
</dbReference>
<dbReference type="GO" id="GO:0042276">
    <property type="term" value="P:error-prone translesion synthesis"/>
    <property type="evidence" value="ECO:0007669"/>
    <property type="project" value="TreeGrafter"/>
</dbReference>
<evidence type="ECO:0000256" key="1">
    <source>
        <dbReference type="ARBA" id="ARBA00010945"/>
    </source>
</evidence>
<dbReference type="Gene3D" id="3.40.1170.60">
    <property type="match status" value="1"/>
</dbReference>
<dbReference type="InterPro" id="IPR050116">
    <property type="entry name" value="DNA_polymerase-Y"/>
</dbReference>
<dbReference type="FunCoup" id="A0A0L0HHH2">
    <property type="interactions" value="205"/>
</dbReference>
<evidence type="ECO:0000256" key="2">
    <source>
        <dbReference type="ARBA" id="ARBA00012417"/>
    </source>
</evidence>
<dbReference type="GO" id="GO:0006260">
    <property type="term" value="P:DNA replication"/>
    <property type="evidence" value="ECO:0007669"/>
    <property type="project" value="UniProtKB-KW"/>
</dbReference>
<feature type="region of interest" description="Disordered" evidence="13">
    <location>
        <begin position="552"/>
        <end position="601"/>
    </location>
</feature>
<keyword evidence="9" id="KW-0460">Magnesium</keyword>
<keyword evidence="6" id="KW-0235">DNA replication</keyword>
<dbReference type="FunFam" id="3.30.70.270:FF:000014">
    <property type="entry name" value="DNA polymerase kappa subunit"/>
    <property type="match status" value="1"/>
</dbReference>
<evidence type="ECO:0000256" key="7">
    <source>
        <dbReference type="ARBA" id="ARBA00022723"/>
    </source>
</evidence>
<feature type="compositionally biased region" description="Basic and acidic residues" evidence="13">
    <location>
        <begin position="552"/>
        <end position="570"/>
    </location>
</feature>
<evidence type="ECO:0000256" key="4">
    <source>
        <dbReference type="ARBA" id="ARBA00022679"/>
    </source>
</evidence>
<dbReference type="OMA" id="EVYTRQV"/>
<dbReference type="FunFam" id="3.30.1490.100:FF:000004">
    <property type="entry name" value="DNA polymerase IV"/>
    <property type="match status" value="1"/>
</dbReference>
<dbReference type="GO" id="GO:0005634">
    <property type="term" value="C:nucleus"/>
    <property type="evidence" value="ECO:0007669"/>
    <property type="project" value="TreeGrafter"/>
</dbReference>
<dbReference type="HAMAP" id="MF_01113">
    <property type="entry name" value="DNApol_IV"/>
    <property type="match status" value="1"/>
</dbReference>
<dbReference type="InterPro" id="IPR043502">
    <property type="entry name" value="DNA/RNA_pol_sf"/>
</dbReference>
<feature type="compositionally biased region" description="Basic and acidic residues" evidence="13">
    <location>
        <begin position="1"/>
        <end position="10"/>
    </location>
</feature>
<dbReference type="Gene3D" id="1.10.150.20">
    <property type="entry name" value="5' to 3' exonuclease, C-terminal subdomain"/>
    <property type="match status" value="1"/>
</dbReference>
<evidence type="ECO:0000313" key="15">
    <source>
        <dbReference type="EMBL" id="KND00532.1"/>
    </source>
</evidence>
<dbReference type="VEuPathDB" id="FungiDB:SPPG_04842"/>
<evidence type="ECO:0000259" key="14">
    <source>
        <dbReference type="PROSITE" id="PS50173"/>
    </source>
</evidence>
<dbReference type="EC" id="2.7.7.7" evidence="2"/>
<feature type="region of interest" description="Disordered" evidence="13">
    <location>
        <begin position="1"/>
        <end position="75"/>
    </location>
</feature>
<dbReference type="Proteomes" id="UP000053201">
    <property type="component" value="Unassembled WGS sequence"/>
</dbReference>
<dbReference type="GO" id="GO:0046872">
    <property type="term" value="F:metal ion binding"/>
    <property type="evidence" value="ECO:0007669"/>
    <property type="project" value="UniProtKB-KW"/>
</dbReference>
<keyword evidence="16" id="KW-1185">Reference proteome</keyword>
<evidence type="ECO:0000256" key="13">
    <source>
        <dbReference type="SAM" id="MobiDB-lite"/>
    </source>
</evidence>
<dbReference type="GO" id="GO:0070987">
    <property type="term" value="P:error-free translesion synthesis"/>
    <property type="evidence" value="ECO:0007669"/>
    <property type="project" value="UniProtKB-ARBA"/>
</dbReference>
<reference evidence="15 16" key="1">
    <citation type="submission" date="2009-08" db="EMBL/GenBank/DDBJ databases">
        <title>The Genome Sequence of Spizellomyces punctatus strain DAOM BR117.</title>
        <authorList>
            <consortium name="The Broad Institute Genome Sequencing Platform"/>
            <person name="Russ C."/>
            <person name="Cuomo C."/>
            <person name="Shea T."/>
            <person name="Young S.K."/>
            <person name="Zeng Q."/>
            <person name="Koehrsen M."/>
            <person name="Haas B."/>
            <person name="Borodovsky M."/>
            <person name="Guigo R."/>
            <person name="Alvarado L."/>
            <person name="Berlin A."/>
            <person name="Bochicchio J."/>
            <person name="Borenstein D."/>
            <person name="Chapman S."/>
            <person name="Chen Z."/>
            <person name="Engels R."/>
            <person name="Freedman E."/>
            <person name="Gellesch M."/>
            <person name="Goldberg J."/>
            <person name="Griggs A."/>
            <person name="Gujja S."/>
            <person name="Heiman D."/>
            <person name="Hepburn T."/>
            <person name="Howarth C."/>
            <person name="Jen D."/>
            <person name="Larson L."/>
            <person name="Lewis B."/>
            <person name="Mehta T."/>
            <person name="Park D."/>
            <person name="Pearson M."/>
            <person name="Roberts A."/>
            <person name="Saif S."/>
            <person name="Shenoy N."/>
            <person name="Sisk P."/>
            <person name="Stolte C."/>
            <person name="Sykes S."/>
            <person name="Thomson T."/>
            <person name="Walk T."/>
            <person name="White J."/>
            <person name="Yandava C."/>
            <person name="Burger G."/>
            <person name="Gray M.W."/>
            <person name="Holland P.W.H."/>
            <person name="King N."/>
            <person name="Lang F.B.F."/>
            <person name="Roger A.J."/>
            <person name="Ruiz-Trillo I."/>
            <person name="Lander E."/>
            <person name="Nusbaum C."/>
        </authorList>
    </citation>
    <scope>NUCLEOTIDE SEQUENCE [LARGE SCALE GENOMIC DNA]</scope>
    <source>
        <strain evidence="15 16">DAOM BR117</strain>
    </source>
</reference>
<sequence>MSHHEPIHDEWDVDDIEWDWSEEGVHEDELALEPHDLNAEDEPIAQTSPHAPQKTIENGEIATSEDTTQSQEDSMKSRLLINPNKAGTQYIPKHIVAKIVYEASQGSPFFLAEQRRDALVTARIQSLQSRVQAIQTMDLRLERGIVESVLRTVEKEWETSERRWIVCVDMDAFFASVEELDRPELKNKPMAVGGMSMLSTANYEARKYGVRSAMPGYIAKKLCPNLILVRSNFDKYTAVSKKIREVFAMYDPQFSPMSLDEAYLDITDYLSAHPEHTPESVVSELRAEIFRRTMLTASAGIAANKMLAKVCADINKPNGQKFLPVDRESIMEFVRTLPIRKVPGVGKVNERILKSLGIETCGHLSWSRINPRLNRMLNFFSWFVMFASNESCRDSERKSIGVERTFAPMQKSSEMYEKLSELSEYLATDLKKHDTKGRTLTLKLKTTEFRLFTRAKTLMRFMCTAEEIFHCAQQLLALEITANPGLRLRLMGLSMSKLSSRSMDEDGIAKFLKRPSPSTPFPNPQTLTCPVCCKEFPDISERDMAEHVGRCLEDPHIPDGSGEIKGDGMKRPSKRKKETKRDKPSSNLVEWMQKRSSSPLLDQPVCPVCATPFTDPSDLASVNRHVDACLLGEKQ</sequence>
<dbReference type="eggNOG" id="KOG2094">
    <property type="taxonomic scope" value="Eukaryota"/>
</dbReference>
<evidence type="ECO:0000256" key="6">
    <source>
        <dbReference type="ARBA" id="ARBA00022705"/>
    </source>
</evidence>
<dbReference type="Gene3D" id="3.30.160.60">
    <property type="entry name" value="Classic Zinc Finger"/>
    <property type="match status" value="1"/>
</dbReference>
<protein>
    <recommendedName>
        <fullName evidence="3">DNA polymerase kappa</fullName>
        <ecNumber evidence="2">2.7.7.7</ecNumber>
    </recommendedName>
</protein>
<keyword evidence="11" id="KW-0234">DNA repair</keyword>
<evidence type="ECO:0000256" key="8">
    <source>
        <dbReference type="ARBA" id="ARBA00022763"/>
    </source>
</evidence>
<dbReference type="Gene3D" id="3.30.70.270">
    <property type="match status" value="1"/>
</dbReference>
<dbReference type="Gene3D" id="3.30.1490.100">
    <property type="entry name" value="DNA polymerase, Y-family, little finger domain"/>
    <property type="match status" value="1"/>
</dbReference>
<proteinExistence type="inferred from homology"/>
<organism evidence="15 16">
    <name type="scientific">Spizellomyces punctatus (strain DAOM BR117)</name>
    <dbReference type="NCBI Taxonomy" id="645134"/>
    <lineage>
        <taxon>Eukaryota</taxon>
        <taxon>Fungi</taxon>
        <taxon>Fungi incertae sedis</taxon>
        <taxon>Chytridiomycota</taxon>
        <taxon>Chytridiomycota incertae sedis</taxon>
        <taxon>Chytridiomycetes</taxon>
        <taxon>Spizellomycetales</taxon>
        <taxon>Spizellomycetaceae</taxon>
        <taxon>Spizellomyces</taxon>
    </lineage>
</organism>
<dbReference type="GeneID" id="27688271"/>
<dbReference type="GO" id="GO:0003887">
    <property type="term" value="F:DNA-directed DNA polymerase activity"/>
    <property type="evidence" value="ECO:0007669"/>
    <property type="project" value="UniProtKB-KW"/>
</dbReference>
<dbReference type="Pfam" id="PF11799">
    <property type="entry name" value="IMS_C"/>
    <property type="match status" value="1"/>
</dbReference>
<dbReference type="GO" id="GO:0006281">
    <property type="term" value="P:DNA repair"/>
    <property type="evidence" value="ECO:0007669"/>
    <property type="project" value="UniProtKB-KW"/>
</dbReference>
<dbReference type="InterPro" id="IPR001126">
    <property type="entry name" value="UmuC"/>
</dbReference>
<comment type="catalytic activity">
    <reaction evidence="12">
        <text>DNA(n) + a 2'-deoxyribonucleoside 5'-triphosphate = DNA(n+1) + diphosphate</text>
        <dbReference type="Rhea" id="RHEA:22508"/>
        <dbReference type="Rhea" id="RHEA-COMP:17339"/>
        <dbReference type="Rhea" id="RHEA-COMP:17340"/>
        <dbReference type="ChEBI" id="CHEBI:33019"/>
        <dbReference type="ChEBI" id="CHEBI:61560"/>
        <dbReference type="ChEBI" id="CHEBI:173112"/>
        <dbReference type="EC" id="2.7.7.7"/>
    </reaction>
</comment>
<comment type="similarity">
    <text evidence="1">Belongs to the DNA polymerase type-Y family.</text>
</comment>
<dbReference type="InParanoid" id="A0A0L0HHH2"/>
<dbReference type="CDD" id="cd03586">
    <property type="entry name" value="PolY_Pol_IV_kappa"/>
    <property type="match status" value="1"/>
</dbReference>
<name>A0A0L0HHH2_SPIPD</name>